<dbReference type="PANTHER" id="PTHR46579">
    <property type="entry name" value="F5/8 TYPE C DOMAIN-CONTAINING PROTEIN-RELATED"/>
    <property type="match status" value="1"/>
</dbReference>
<dbReference type="GeneID" id="29003277"/>
<keyword evidence="2" id="KW-1185">Reference proteome</keyword>
<gene>
    <name evidence="1" type="ORF">PHYBLDRAFT_70953</name>
</gene>
<dbReference type="AlphaFoldDB" id="A0A163CWZ0"/>
<name>A0A163CWZ0_PHYB8</name>
<evidence type="ECO:0000313" key="2">
    <source>
        <dbReference type="Proteomes" id="UP000077315"/>
    </source>
</evidence>
<accession>A0A163CWZ0</accession>
<dbReference type="RefSeq" id="XP_018284250.1">
    <property type="nucleotide sequence ID" value="XM_018442371.1"/>
</dbReference>
<dbReference type="EMBL" id="KV441005">
    <property type="protein sequence ID" value="OAD66210.1"/>
    <property type="molecule type" value="Genomic_DNA"/>
</dbReference>
<proteinExistence type="predicted"/>
<dbReference type="PANTHER" id="PTHR46579:SF2">
    <property type="entry name" value="C2H2-TYPE DOMAIN-CONTAINING PROTEIN"/>
    <property type="match status" value="1"/>
</dbReference>
<reference evidence="2" key="1">
    <citation type="submission" date="2015-06" db="EMBL/GenBank/DDBJ databases">
        <title>Expansion of signal transduction pathways in fungi by whole-genome duplication.</title>
        <authorList>
            <consortium name="DOE Joint Genome Institute"/>
            <person name="Corrochano L.M."/>
            <person name="Kuo A."/>
            <person name="Marcet-Houben M."/>
            <person name="Polaino S."/>
            <person name="Salamov A."/>
            <person name="Villalobos J.M."/>
            <person name="Alvarez M.I."/>
            <person name="Avalos J."/>
            <person name="Benito E.P."/>
            <person name="Benoit I."/>
            <person name="Burger G."/>
            <person name="Camino L.P."/>
            <person name="Canovas D."/>
            <person name="Cerda-Olmedo E."/>
            <person name="Cheng J.-F."/>
            <person name="Dominguez A."/>
            <person name="Elias M."/>
            <person name="Eslava A.P."/>
            <person name="Glaser F."/>
            <person name="Grimwood J."/>
            <person name="Gutierrez G."/>
            <person name="Heitman J."/>
            <person name="Henrissat B."/>
            <person name="Iturriaga E.A."/>
            <person name="Lang B.F."/>
            <person name="Lavin J.L."/>
            <person name="Lee S."/>
            <person name="Li W."/>
            <person name="Lindquist E."/>
            <person name="Lopez-Garcia S."/>
            <person name="Luque E.M."/>
            <person name="Marcos A.T."/>
            <person name="Martin J."/>
            <person name="McCluskey K."/>
            <person name="Medina H.R."/>
            <person name="Miralles-Duran A."/>
            <person name="Miyazaki A."/>
            <person name="Munoz-Torres E."/>
            <person name="Oguiza J.A."/>
            <person name="Ohm R."/>
            <person name="Olmedo M."/>
            <person name="Orejas M."/>
            <person name="Ortiz-Castellanos L."/>
            <person name="Pisabarro A.G."/>
            <person name="Rodriguez-Romero J."/>
            <person name="Ruiz-Herrera J."/>
            <person name="Ruiz-Vazquez R."/>
            <person name="Sanz C."/>
            <person name="Schackwitz W."/>
            <person name="Schmutz J."/>
            <person name="Shahriari M."/>
            <person name="Shelest E."/>
            <person name="Silva-Franco F."/>
            <person name="Soanes D."/>
            <person name="Syed K."/>
            <person name="Tagua V.G."/>
            <person name="Talbot N.J."/>
            <person name="Thon M."/>
            <person name="De vries R.P."/>
            <person name="Wiebenga A."/>
            <person name="Yadav J.S."/>
            <person name="Braun E.L."/>
            <person name="Baker S."/>
            <person name="Garre V."/>
            <person name="Horwitz B."/>
            <person name="Torres-Martinez S."/>
            <person name="Idnurm A."/>
            <person name="Herrera-Estrella A."/>
            <person name="Gabaldon T."/>
            <person name="Grigoriev I.V."/>
        </authorList>
    </citation>
    <scope>NUCLEOTIDE SEQUENCE [LARGE SCALE GENOMIC DNA]</scope>
    <source>
        <strain evidence="2">NRRL 1555(-)</strain>
    </source>
</reference>
<sequence length="161" mass="18908">MSKWYQYLNSPSHDCLLYTGCKEAGKSSVDYSGFDFSKWHLRTNNDNCKDAEIWRNATKPTERQCLEVAYGICWSKLQHLQYFDIVYCMIIDPMHNLFLDTAKRMRERWIADGLIDNKKLVVMQKTVEKVVLPPDYTSLGTKIAKGFPYMKADEWKSWCLV</sequence>
<dbReference type="VEuPathDB" id="FungiDB:PHYBLDRAFT_70953"/>
<organism evidence="1 2">
    <name type="scientific">Phycomyces blakesleeanus (strain ATCC 8743b / DSM 1359 / FGSC 10004 / NBRC 33097 / NRRL 1555)</name>
    <dbReference type="NCBI Taxonomy" id="763407"/>
    <lineage>
        <taxon>Eukaryota</taxon>
        <taxon>Fungi</taxon>
        <taxon>Fungi incertae sedis</taxon>
        <taxon>Mucoromycota</taxon>
        <taxon>Mucoromycotina</taxon>
        <taxon>Mucoromycetes</taxon>
        <taxon>Mucorales</taxon>
        <taxon>Phycomycetaceae</taxon>
        <taxon>Phycomyces</taxon>
    </lineage>
</organism>
<dbReference type="OrthoDB" id="3234349at2759"/>
<protein>
    <submittedName>
        <fullName evidence="1">Uncharacterized protein</fullName>
    </submittedName>
</protein>
<dbReference type="Proteomes" id="UP000077315">
    <property type="component" value="Unassembled WGS sequence"/>
</dbReference>
<evidence type="ECO:0000313" key="1">
    <source>
        <dbReference type="EMBL" id="OAD66210.1"/>
    </source>
</evidence>
<dbReference type="InParanoid" id="A0A163CWZ0"/>